<dbReference type="EMBL" id="JAIQUM010000077">
    <property type="protein sequence ID" value="MBZ5752963.1"/>
    <property type="molecule type" value="Genomic_DNA"/>
</dbReference>
<organism evidence="1 2">
    <name type="scientific">Metabacillus rhizolycopersici</name>
    <dbReference type="NCBI Taxonomy" id="2875709"/>
    <lineage>
        <taxon>Bacteria</taxon>
        <taxon>Bacillati</taxon>
        <taxon>Bacillota</taxon>
        <taxon>Bacilli</taxon>
        <taxon>Bacillales</taxon>
        <taxon>Bacillaceae</taxon>
        <taxon>Metabacillus</taxon>
    </lineage>
</organism>
<reference evidence="1" key="1">
    <citation type="submission" date="2024-05" db="EMBL/GenBank/DDBJ databases">
        <title>Metabacillus sp. nov., isolated from the rhizosphere soil of tomato plants.</title>
        <authorList>
            <person name="Ma R."/>
        </authorList>
    </citation>
    <scope>NUCLEOTIDE SEQUENCE</scope>
    <source>
        <strain evidence="1">DBTR6</strain>
    </source>
</reference>
<accession>A0ABS7UXB7</accession>
<evidence type="ECO:0000313" key="2">
    <source>
        <dbReference type="Proteomes" id="UP001165287"/>
    </source>
</evidence>
<dbReference type="Proteomes" id="UP001165287">
    <property type="component" value="Unassembled WGS sequence"/>
</dbReference>
<dbReference type="Pfam" id="PF09388">
    <property type="entry name" value="SpoOE-like"/>
    <property type="match status" value="1"/>
</dbReference>
<dbReference type="InterPro" id="IPR018540">
    <property type="entry name" value="Spo0E-like"/>
</dbReference>
<comment type="caution">
    <text evidence="1">The sequence shown here is derived from an EMBL/GenBank/DDBJ whole genome shotgun (WGS) entry which is preliminary data.</text>
</comment>
<dbReference type="InterPro" id="IPR053028">
    <property type="entry name" value="Spo0E-like_phosphatase"/>
</dbReference>
<dbReference type="PANTHER" id="PTHR41263">
    <property type="entry name" value="ASPARTYL-PHOSPHATE PHOSPHATASE YISI"/>
    <property type="match status" value="1"/>
</dbReference>
<proteinExistence type="predicted"/>
<dbReference type="InterPro" id="IPR036638">
    <property type="entry name" value="HLH_DNA-bd_sf"/>
</dbReference>
<dbReference type="RefSeq" id="WP_224141400.1">
    <property type="nucleotide sequence ID" value="NZ_JAIQUM010000077.1"/>
</dbReference>
<keyword evidence="2" id="KW-1185">Reference proteome</keyword>
<gene>
    <name evidence="1" type="ORF">K9V48_22700</name>
</gene>
<dbReference type="SUPFAM" id="SSF140500">
    <property type="entry name" value="BAS1536-like"/>
    <property type="match status" value="1"/>
</dbReference>
<dbReference type="InterPro" id="IPR037208">
    <property type="entry name" value="Spo0E-like_sf"/>
</dbReference>
<dbReference type="Gene3D" id="4.10.280.10">
    <property type="entry name" value="Helix-loop-helix DNA-binding domain"/>
    <property type="match status" value="1"/>
</dbReference>
<sequence length="55" mass="6506">MIIIDIYELEYRINQLKEELIQIAKATGLNSPKTICFSQKLDQIITIYQKLSYKK</sequence>
<name>A0ABS7UXB7_9BACI</name>
<protein>
    <submittedName>
        <fullName evidence="1">Aspartyl-phosphate phosphatase Spo0E family protein</fullName>
    </submittedName>
</protein>
<evidence type="ECO:0000313" key="1">
    <source>
        <dbReference type="EMBL" id="MBZ5752963.1"/>
    </source>
</evidence>
<dbReference type="PANTHER" id="PTHR41263:SF1">
    <property type="entry name" value="ASPARTYL-PHOSPHATE PHOSPHATASE YISI"/>
    <property type="match status" value="1"/>
</dbReference>